<protein>
    <submittedName>
        <fullName evidence="9">ABC transporter ATP-binding protein</fullName>
    </submittedName>
</protein>
<evidence type="ECO:0000256" key="7">
    <source>
        <dbReference type="ARBA" id="ARBA00022970"/>
    </source>
</evidence>
<feature type="domain" description="ABC transporter" evidence="8">
    <location>
        <begin position="6"/>
        <end position="243"/>
    </location>
</feature>
<dbReference type="GO" id="GO:0005524">
    <property type="term" value="F:ATP binding"/>
    <property type="evidence" value="ECO:0007669"/>
    <property type="project" value="UniProtKB-KW"/>
</dbReference>
<dbReference type="STRING" id="445709.ABW99_17135"/>
<organism evidence="9 10">
    <name type="scientific">Pandoraea thiooxydans</name>
    <dbReference type="NCBI Taxonomy" id="445709"/>
    <lineage>
        <taxon>Bacteria</taxon>
        <taxon>Pseudomonadati</taxon>
        <taxon>Pseudomonadota</taxon>
        <taxon>Betaproteobacteria</taxon>
        <taxon>Burkholderiales</taxon>
        <taxon>Burkholderiaceae</taxon>
        <taxon>Pandoraea</taxon>
    </lineage>
</organism>
<dbReference type="Pfam" id="PF00005">
    <property type="entry name" value="ABC_tran"/>
    <property type="match status" value="1"/>
</dbReference>
<dbReference type="GO" id="GO:0015658">
    <property type="term" value="F:branched-chain amino acid transmembrane transporter activity"/>
    <property type="evidence" value="ECO:0007669"/>
    <property type="project" value="TreeGrafter"/>
</dbReference>
<dbReference type="AlphaFoldDB" id="A0A0G3EWB2"/>
<dbReference type="InterPro" id="IPR027417">
    <property type="entry name" value="P-loop_NTPase"/>
</dbReference>
<dbReference type="PROSITE" id="PS00211">
    <property type="entry name" value="ABC_TRANSPORTER_1"/>
    <property type="match status" value="1"/>
</dbReference>
<evidence type="ECO:0000256" key="6">
    <source>
        <dbReference type="ARBA" id="ARBA00022840"/>
    </source>
</evidence>
<dbReference type="GO" id="GO:0015807">
    <property type="term" value="P:L-amino acid transport"/>
    <property type="evidence" value="ECO:0007669"/>
    <property type="project" value="TreeGrafter"/>
</dbReference>
<keyword evidence="3" id="KW-1003">Cell membrane</keyword>
<dbReference type="PANTHER" id="PTHR43820">
    <property type="entry name" value="HIGH-AFFINITY BRANCHED-CHAIN AMINO ACID TRANSPORT ATP-BINDING PROTEIN LIVF"/>
    <property type="match status" value="1"/>
</dbReference>
<evidence type="ECO:0000256" key="3">
    <source>
        <dbReference type="ARBA" id="ARBA00022475"/>
    </source>
</evidence>
<dbReference type="CDD" id="cd03224">
    <property type="entry name" value="ABC_TM1139_LivF_branched"/>
    <property type="match status" value="1"/>
</dbReference>
<proteinExistence type="inferred from homology"/>
<dbReference type="SMART" id="SM00382">
    <property type="entry name" value="AAA"/>
    <property type="match status" value="1"/>
</dbReference>
<evidence type="ECO:0000313" key="10">
    <source>
        <dbReference type="Proteomes" id="UP000036700"/>
    </source>
</evidence>
<dbReference type="OrthoDB" id="9776369at2"/>
<dbReference type="Proteomes" id="UP000036700">
    <property type="component" value="Chromosome"/>
</dbReference>
<sequence>MADAILEVKGLSVSYGKVEALHDAHLRVEAGQIVTVIGPNGAGKSTMLNAIMGALPRTGSSRGEVLYLGADVSAAGIETRVAQGMCLVPEKRELFGTMSVEDNLLLGAYRRKRAGEKNFLDQMEVVYGLFPRLEERRQQQAGTLSGGERQMLAVGRALMAKPKLLMLDEPSLGLAPLIVKEIFHIISDLRKTGVATLLIEQNARAALQVADYGYVIETGELALEGSAKELAVNPKVIETYLGLAKKAA</sequence>
<dbReference type="EMBL" id="CP011568">
    <property type="protein sequence ID" value="AKJ69677.1"/>
    <property type="molecule type" value="Genomic_DNA"/>
</dbReference>
<evidence type="ECO:0000256" key="2">
    <source>
        <dbReference type="ARBA" id="ARBA00022448"/>
    </source>
</evidence>
<keyword evidence="7" id="KW-0029">Amino-acid transport</keyword>
<keyword evidence="5" id="KW-0547">Nucleotide-binding</keyword>
<keyword evidence="6 9" id="KW-0067">ATP-binding</keyword>
<evidence type="ECO:0000313" key="9">
    <source>
        <dbReference type="EMBL" id="AKJ69677.1"/>
    </source>
</evidence>
<keyword evidence="4" id="KW-0997">Cell inner membrane</keyword>
<dbReference type="SUPFAM" id="SSF52540">
    <property type="entry name" value="P-loop containing nucleoside triphosphate hydrolases"/>
    <property type="match status" value="1"/>
</dbReference>
<dbReference type="InterPro" id="IPR003593">
    <property type="entry name" value="AAA+_ATPase"/>
</dbReference>
<dbReference type="PROSITE" id="PS50893">
    <property type="entry name" value="ABC_TRANSPORTER_2"/>
    <property type="match status" value="1"/>
</dbReference>
<evidence type="ECO:0000259" key="8">
    <source>
        <dbReference type="PROSITE" id="PS50893"/>
    </source>
</evidence>
<dbReference type="GO" id="GO:0016887">
    <property type="term" value="F:ATP hydrolysis activity"/>
    <property type="evidence" value="ECO:0007669"/>
    <property type="project" value="InterPro"/>
</dbReference>
<dbReference type="PATRIC" id="fig|445709.3.peg.3621"/>
<dbReference type="InterPro" id="IPR003439">
    <property type="entry name" value="ABC_transporter-like_ATP-bd"/>
</dbReference>
<dbReference type="KEGG" id="ptx:ABW99_17135"/>
<evidence type="ECO:0000256" key="5">
    <source>
        <dbReference type="ARBA" id="ARBA00022741"/>
    </source>
</evidence>
<evidence type="ECO:0000256" key="4">
    <source>
        <dbReference type="ARBA" id="ARBA00022519"/>
    </source>
</evidence>
<gene>
    <name evidence="9" type="ORF">ABW99_17135</name>
</gene>
<dbReference type="InterPro" id="IPR052156">
    <property type="entry name" value="BCAA_Transport_ATP-bd_LivF"/>
</dbReference>
<dbReference type="PANTHER" id="PTHR43820:SF6">
    <property type="entry name" value="ABC TRANSPORTER ATP-BINDING PROTEIN"/>
    <property type="match status" value="1"/>
</dbReference>
<accession>A0A0G3EWB2</accession>
<keyword evidence="2" id="KW-0813">Transport</keyword>
<dbReference type="InterPro" id="IPR017871">
    <property type="entry name" value="ABC_transporter-like_CS"/>
</dbReference>
<reference evidence="10" key="1">
    <citation type="submission" date="2015-06" db="EMBL/GenBank/DDBJ databases">
        <authorList>
            <person name="Lim Y.L."/>
            <person name="Ee R."/>
            <person name="Yong D."/>
            <person name="How K.Y."/>
            <person name="Yin W.F."/>
            <person name="Chan K.G."/>
        </authorList>
    </citation>
    <scope>NUCLEOTIDE SEQUENCE [LARGE SCALE GENOMIC DNA]</scope>
    <source>
        <strain evidence="10">DSM 25325</strain>
    </source>
</reference>
<dbReference type="RefSeq" id="WP_047215586.1">
    <property type="nucleotide sequence ID" value="NZ_CP011568.3"/>
</dbReference>
<keyword evidence="10" id="KW-1185">Reference proteome</keyword>
<keyword evidence="4" id="KW-0472">Membrane</keyword>
<dbReference type="Gene3D" id="3.40.50.300">
    <property type="entry name" value="P-loop containing nucleotide triphosphate hydrolases"/>
    <property type="match status" value="1"/>
</dbReference>
<name>A0A0G3EWB2_9BURK</name>
<comment type="similarity">
    <text evidence="1">Belongs to the ABC transporter superfamily.</text>
</comment>
<evidence type="ECO:0000256" key="1">
    <source>
        <dbReference type="ARBA" id="ARBA00005417"/>
    </source>
</evidence>